<organism evidence="1 2">
    <name type="scientific">Hebeloma cylindrosporum</name>
    <dbReference type="NCBI Taxonomy" id="76867"/>
    <lineage>
        <taxon>Eukaryota</taxon>
        <taxon>Fungi</taxon>
        <taxon>Dikarya</taxon>
        <taxon>Basidiomycota</taxon>
        <taxon>Agaricomycotina</taxon>
        <taxon>Agaricomycetes</taxon>
        <taxon>Agaricomycetidae</taxon>
        <taxon>Agaricales</taxon>
        <taxon>Agaricineae</taxon>
        <taxon>Hymenogastraceae</taxon>
        <taxon>Hebeloma</taxon>
    </lineage>
</organism>
<gene>
    <name evidence="1" type="ORF">M413DRAFT_447435</name>
</gene>
<dbReference type="AlphaFoldDB" id="A0A0C2XN29"/>
<accession>A0A0C2XN29</accession>
<reference evidence="1 2" key="1">
    <citation type="submission" date="2014-04" db="EMBL/GenBank/DDBJ databases">
        <authorList>
            <consortium name="DOE Joint Genome Institute"/>
            <person name="Kuo A."/>
            <person name="Gay G."/>
            <person name="Dore J."/>
            <person name="Kohler A."/>
            <person name="Nagy L.G."/>
            <person name="Floudas D."/>
            <person name="Copeland A."/>
            <person name="Barry K.W."/>
            <person name="Cichocki N."/>
            <person name="Veneault-Fourrey C."/>
            <person name="LaButti K."/>
            <person name="Lindquist E.A."/>
            <person name="Lipzen A."/>
            <person name="Lundell T."/>
            <person name="Morin E."/>
            <person name="Murat C."/>
            <person name="Sun H."/>
            <person name="Tunlid A."/>
            <person name="Henrissat B."/>
            <person name="Grigoriev I.V."/>
            <person name="Hibbett D.S."/>
            <person name="Martin F."/>
            <person name="Nordberg H.P."/>
            <person name="Cantor M.N."/>
            <person name="Hua S.X."/>
        </authorList>
    </citation>
    <scope>NUCLEOTIDE SEQUENCE [LARGE SCALE GENOMIC DNA]</scope>
    <source>
        <strain evidence="2">h7</strain>
    </source>
</reference>
<name>A0A0C2XN29_HEBCY</name>
<proteinExistence type="predicted"/>
<evidence type="ECO:0000313" key="2">
    <source>
        <dbReference type="Proteomes" id="UP000053424"/>
    </source>
</evidence>
<protein>
    <submittedName>
        <fullName evidence="1">Uncharacterized protein</fullName>
    </submittedName>
</protein>
<reference evidence="2" key="2">
    <citation type="submission" date="2015-01" db="EMBL/GenBank/DDBJ databases">
        <title>Evolutionary Origins and Diversification of the Mycorrhizal Mutualists.</title>
        <authorList>
            <consortium name="DOE Joint Genome Institute"/>
            <consortium name="Mycorrhizal Genomics Consortium"/>
            <person name="Kohler A."/>
            <person name="Kuo A."/>
            <person name="Nagy L.G."/>
            <person name="Floudas D."/>
            <person name="Copeland A."/>
            <person name="Barry K.W."/>
            <person name="Cichocki N."/>
            <person name="Veneault-Fourrey C."/>
            <person name="LaButti K."/>
            <person name="Lindquist E.A."/>
            <person name="Lipzen A."/>
            <person name="Lundell T."/>
            <person name="Morin E."/>
            <person name="Murat C."/>
            <person name="Riley R."/>
            <person name="Ohm R."/>
            <person name="Sun H."/>
            <person name="Tunlid A."/>
            <person name="Henrissat B."/>
            <person name="Grigoriev I.V."/>
            <person name="Hibbett D.S."/>
            <person name="Martin F."/>
        </authorList>
    </citation>
    <scope>NUCLEOTIDE SEQUENCE [LARGE SCALE GENOMIC DNA]</scope>
    <source>
        <strain evidence="2">h7</strain>
    </source>
</reference>
<keyword evidence="2" id="KW-1185">Reference proteome</keyword>
<sequence>MSGILLVDSLNLGTPTDTFSSSNVIPSSPLRTAFSLLPWSPRTPVSVNDGKSLSGIMSVAECIAASGRACRYSCSC</sequence>
<dbReference type="HOGENOM" id="CLU_2654768_0_0_1"/>
<dbReference type="Proteomes" id="UP000053424">
    <property type="component" value="Unassembled WGS sequence"/>
</dbReference>
<evidence type="ECO:0000313" key="1">
    <source>
        <dbReference type="EMBL" id="KIM39078.1"/>
    </source>
</evidence>
<dbReference type="EMBL" id="KN831787">
    <property type="protein sequence ID" value="KIM39078.1"/>
    <property type="molecule type" value="Genomic_DNA"/>
</dbReference>